<evidence type="ECO:0000313" key="2">
    <source>
        <dbReference type="Proteomes" id="UP000292445"/>
    </source>
</evidence>
<protein>
    <submittedName>
        <fullName evidence="1">EcsC family protein</fullName>
    </submittedName>
</protein>
<accession>A0A4Q7NJU5</accession>
<dbReference type="EMBL" id="SGXC01000001">
    <property type="protein sequence ID" value="RZS85354.1"/>
    <property type="molecule type" value="Genomic_DNA"/>
</dbReference>
<dbReference type="PANTHER" id="PTHR41260">
    <property type="entry name" value="PROTEIN ECSC"/>
    <property type="match status" value="1"/>
</dbReference>
<name>A0A4Q7NJU5_9BURK</name>
<dbReference type="Proteomes" id="UP000292445">
    <property type="component" value="Unassembled WGS sequence"/>
</dbReference>
<dbReference type="PANTHER" id="PTHR41260:SF1">
    <property type="entry name" value="PROTEIN ECSC"/>
    <property type="match status" value="1"/>
</dbReference>
<organism evidence="1 2">
    <name type="scientific">Pigmentiphaga kullae</name>
    <dbReference type="NCBI Taxonomy" id="151784"/>
    <lineage>
        <taxon>Bacteria</taxon>
        <taxon>Pseudomonadati</taxon>
        <taxon>Pseudomonadota</taxon>
        <taxon>Betaproteobacteria</taxon>
        <taxon>Burkholderiales</taxon>
        <taxon>Alcaligenaceae</taxon>
        <taxon>Pigmentiphaga</taxon>
    </lineage>
</organism>
<dbReference type="InterPro" id="IPR024787">
    <property type="entry name" value="EcsC"/>
</dbReference>
<evidence type="ECO:0000313" key="1">
    <source>
        <dbReference type="EMBL" id="RZS85354.1"/>
    </source>
</evidence>
<sequence>MPLSESDLQELARARHLLEHPGIAARIAGIAGKPIERTLAALPDRVSSMIDEIARRSISKALDVAVKTMDPTRPAAAADWWHKLAAGASGAAGGAFGMAGLAVELPISTTIMLRSIADIARSQGEDLKTPESRLECLHVLALGGSSKADDATDAGYFASRAALAQAIASASQYLAQHGTAKGSAPVLVRLISEVASRFSIAVSEKALAQAVPMIGAIGGGAINALFIDHFQDMGRGHFTVRRLERAHGTEAVREAYLALPRR</sequence>
<gene>
    <name evidence="1" type="ORF">EV675_1378</name>
</gene>
<dbReference type="Pfam" id="PF12787">
    <property type="entry name" value="EcsC"/>
    <property type="match status" value="1"/>
</dbReference>
<reference evidence="1 2" key="1">
    <citation type="submission" date="2019-02" db="EMBL/GenBank/DDBJ databases">
        <title>Genomic Encyclopedia of Type Strains, Phase IV (KMG-IV): sequencing the most valuable type-strain genomes for metagenomic binning, comparative biology and taxonomic classification.</title>
        <authorList>
            <person name="Goeker M."/>
        </authorList>
    </citation>
    <scope>NUCLEOTIDE SEQUENCE [LARGE SCALE GENOMIC DNA]</scope>
    <source>
        <strain evidence="1 2">K24</strain>
    </source>
</reference>
<dbReference type="RefSeq" id="WP_130356578.1">
    <property type="nucleotide sequence ID" value="NZ_SGXC01000001.1"/>
</dbReference>
<dbReference type="AlphaFoldDB" id="A0A4Q7NJU5"/>
<comment type="caution">
    <text evidence="1">The sequence shown here is derived from an EMBL/GenBank/DDBJ whole genome shotgun (WGS) entry which is preliminary data.</text>
</comment>
<dbReference type="OrthoDB" id="1238772at2"/>
<keyword evidence="2" id="KW-1185">Reference proteome</keyword>
<proteinExistence type="predicted"/>